<dbReference type="EMBL" id="PQFF01000288">
    <property type="protein sequence ID" value="RHZ65460.1"/>
    <property type="molecule type" value="Genomic_DNA"/>
</dbReference>
<organism evidence="1 2">
    <name type="scientific">Diversispora epigaea</name>
    <dbReference type="NCBI Taxonomy" id="1348612"/>
    <lineage>
        <taxon>Eukaryota</taxon>
        <taxon>Fungi</taxon>
        <taxon>Fungi incertae sedis</taxon>
        <taxon>Mucoromycota</taxon>
        <taxon>Glomeromycotina</taxon>
        <taxon>Glomeromycetes</taxon>
        <taxon>Diversisporales</taxon>
        <taxon>Diversisporaceae</taxon>
        <taxon>Diversispora</taxon>
    </lineage>
</organism>
<protein>
    <submittedName>
        <fullName evidence="1">Uncharacterized protein</fullName>
    </submittedName>
</protein>
<gene>
    <name evidence="1" type="ORF">Glove_315g44</name>
</gene>
<dbReference type="AlphaFoldDB" id="A0A397HY08"/>
<keyword evidence="2" id="KW-1185">Reference proteome</keyword>
<sequence length="194" mass="22715">MFHIGTANPRQKLSVKQIYEELLERVNNGEITEEELPKVTTISNWISGFSRKWKTAMTKNEETFLFLETRVPMDIDKNSRYITFTLGWALKENQKNKREPIILAQPIKRINEQVKNFLEIMFHIGTANPRQKLSVKQIYEELLERVNNGEITEEELPKVTTISNWISGFSRKWKTAMTVRSLEETENLNLPNSS</sequence>
<proteinExistence type="predicted"/>
<name>A0A397HY08_9GLOM</name>
<dbReference type="Proteomes" id="UP000266861">
    <property type="component" value="Unassembled WGS sequence"/>
</dbReference>
<reference evidence="1 2" key="1">
    <citation type="submission" date="2018-08" db="EMBL/GenBank/DDBJ databases">
        <title>Genome and evolution of the arbuscular mycorrhizal fungus Diversispora epigaea (formerly Glomus versiforme) and its bacterial endosymbionts.</title>
        <authorList>
            <person name="Sun X."/>
            <person name="Fei Z."/>
            <person name="Harrison M."/>
        </authorList>
    </citation>
    <scope>NUCLEOTIDE SEQUENCE [LARGE SCALE GENOMIC DNA]</scope>
    <source>
        <strain evidence="1 2">IT104</strain>
    </source>
</reference>
<evidence type="ECO:0000313" key="1">
    <source>
        <dbReference type="EMBL" id="RHZ65460.1"/>
    </source>
</evidence>
<accession>A0A397HY08</accession>
<dbReference type="STRING" id="1348612.A0A397HY08"/>
<comment type="caution">
    <text evidence="1">The sequence shown here is derived from an EMBL/GenBank/DDBJ whole genome shotgun (WGS) entry which is preliminary data.</text>
</comment>
<evidence type="ECO:0000313" key="2">
    <source>
        <dbReference type="Proteomes" id="UP000266861"/>
    </source>
</evidence>
<dbReference type="OrthoDB" id="2429411at2759"/>